<keyword evidence="2" id="KW-1185">Reference proteome</keyword>
<accession>A0A1D1V1W9</accession>
<evidence type="ECO:0000313" key="1">
    <source>
        <dbReference type="EMBL" id="GAU95819.1"/>
    </source>
</evidence>
<gene>
    <name evidence="1" type="primary">RvY_07368</name>
    <name evidence="1" type="synonym">RvY_07368.4</name>
    <name evidence="1" type="ORF">RvY_07368-4</name>
</gene>
<dbReference type="AlphaFoldDB" id="A0A1D1V1W9"/>
<comment type="caution">
    <text evidence="1">The sequence shown here is derived from an EMBL/GenBank/DDBJ whole genome shotgun (WGS) entry which is preliminary data.</text>
</comment>
<protein>
    <submittedName>
        <fullName evidence="1">Uncharacterized protein</fullName>
    </submittedName>
</protein>
<proteinExistence type="predicted"/>
<evidence type="ECO:0000313" key="2">
    <source>
        <dbReference type="Proteomes" id="UP000186922"/>
    </source>
</evidence>
<name>A0A1D1V1W9_RAMVA</name>
<organism evidence="1 2">
    <name type="scientific">Ramazzottius varieornatus</name>
    <name type="common">Water bear</name>
    <name type="synonym">Tardigrade</name>
    <dbReference type="NCBI Taxonomy" id="947166"/>
    <lineage>
        <taxon>Eukaryota</taxon>
        <taxon>Metazoa</taxon>
        <taxon>Ecdysozoa</taxon>
        <taxon>Tardigrada</taxon>
        <taxon>Eutardigrada</taxon>
        <taxon>Parachela</taxon>
        <taxon>Hypsibioidea</taxon>
        <taxon>Ramazzottiidae</taxon>
        <taxon>Ramazzottius</taxon>
    </lineage>
</organism>
<sequence>MCNTMFSSSSVVSTCSKPDLATSQFPHLTSSSAPQLAIYTVVTYPVRQGITAECRHKISSRCPGSTAFLPSSRYSPTWILESYSWTHGVRWFLVTSGHIVSA</sequence>
<dbReference type="Proteomes" id="UP000186922">
    <property type="component" value="Unassembled WGS sequence"/>
</dbReference>
<dbReference type="EMBL" id="BDGG01000003">
    <property type="protein sequence ID" value="GAU95819.1"/>
    <property type="molecule type" value="Genomic_DNA"/>
</dbReference>
<reference evidence="1 2" key="1">
    <citation type="journal article" date="2016" name="Nat. Commun.">
        <title>Extremotolerant tardigrade genome and improved radiotolerance of human cultured cells by tardigrade-unique protein.</title>
        <authorList>
            <person name="Hashimoto T."/>
            <person name="Horikawa D.D."/>
            <person name="Saito Y."/>
            <person name="Kuwahara H."/>
            <person name="Kozuka-Hata H."/>
            <person name="Shin-I T."/>
            <person name="Minakuchi Y."/>
            <person name="Ohishi K."/>
            <person name="Motoyama A."/>
            <person name="Aizu T."/>
            <person name="Enomoto A."/>
            <person name="Kondo K."/>
            <person name="Tanaka S."/>
            <person name="Hara Y."/>
            <person name="Koshikawa S."/>
            <person name="Sagara H."/>
            <person name="Miura T."/>
            <person name="Yokobori S."/>
            <person name="Miyagawa K."/>
            <person name="Suzuki Y."/>
            <person name="Kubo T."/>
            <person name="Oyama M."/>
            <person name="Kohara Y."/>
            <person name="Fujiyama A."/>
            <person name="Arakawa K."/>
            <person name="Katayama T."/>
            <person name="Toyoda A."/>
            <person name="Kunieda T."/>
        </authorList>
    </citation>
    <scope>NUCLEOTIDE SEQUENCE [LARGE SCALE GENOMIC DNA]</scope>
    <source>
        <strain evidence="1 2">YOKOZUNA-1</strain>
    </source>
</reference>